<evidence type="ECO:0000313" key="2">
    <source>
        <dbReference type="EMBL" id="KAF8787410.1"/>
    </source>
</evidence>
<comment type="caution">
    <text evidence="2">The sequence shown here is derived from an EMBL/GenBank/DDBJ whole genome shotgun (WGS) entry which is preliminary data.</text>
</comment>
<keyword evidence="1" id="KW-0472">Membrane</keyword>
<evidence type="ECO:0000313" key="3">
    <source>
        <dbReference type="Proteomes" id="UP000807504"/>
    </source>
</evidence>
<feature type="transmembrane region" description="Helical" evidence="1">
    <location>
        <begin position="36"/>
        <end position="60"/>
    </location>
</feature>
<gene>
    <name evidence="2" type="ORF">HNY73_009011</name>
</gene>
<name>A0A8T0FDN1_ARGBR</name>
<keyword evidence="1" id="KW-1133">Transmembrane helix</keyword>
<dbReference type="Proteomes" id="UP000807504">
    <property type="component" value="Unassembled WGS sequence"/>
</dbReference>
<keyword evidence="3" id="KW-1185">Reference proteome</keyword>
<reference evidence="2" key="1">
    <citation type="journal article" date="2020" name="bioRxiv">
        <title>Chromosome-level reference genome of the European wasp spider Argiope bruennichi: a resource for studies on range expansion and evolutionary adaptation.</title>
        <authorList>
            <person name="Sheffer M.M."/>
            <person name="Hoppe A."/>
            <person name="Krehenwinkel H."/>
            <person name="Uhl G."/>
            <person name="Kuss A.W."/>
            <person name="Jensen L."/>
            <person name="Jensen C."/>
            <person name="Gillespie R.G."/>
            <person name="Hoff K.J."/>
            <person name="Prost S."/>
        </authorList>
    </citation>
    <scope>NUCLEOTIDE SEQUENCE</scope>
</reference>
<reference evidence="2" key="2">
    <citation type="submission" date="2020-06" db="EMBL/GenBank/DDBJ databases">
        <authorList>
            <person name="Sheffer M."/>
        </authorList>
    </citation>
    <scope>NUCLEOTIDE SEQUENCE</scope>
</reference>
<sequence>MSSELTALTSLAFLFGTIKFLCDNLFGGMDALPPVIYNQLMILFGALGMGYLVACCIRAYERFLGDDDERD</sequence>
<evidence type="ECO:0000256" key="1">
    <source>
        <dbReference type="SAM" id="Phobius"/>
    </source>
</evidence>
<accession>A0A8T0FDN1</accession>
<dbReference type="AlphaFoldDB" id="A0A8T0FDN1"/>
<proteinExistence type="predicted"/>
<dbReference type="EMBL" id="JABXBU010000015">
    <property type="protein sequence ID" value="KAF8787410.1"/>
    <property type="molecule type" value="Genomic_DNA"/>
</dbReference>
<protein>
    <submittedName>
        <fullName evidence="2">Uncharacterized protein</fullName>
    </submittedName>
</protein>
<organism evidence="2 3">
    <name type="scientific">Argiope bruennichi</name>
    <name type="common">Wasp spider</name>
    <name type="synonym">Aranea bruennichi</name>
    <dbReference type="NCBI Taxonomy" id="94029"/>
    <lineage>
        <taxon>Eukaryota</taxon>
        <taxon>Metazoa</taxon>
        <taxon>Ecdysozoa</taxon>
        <taxon>Arthropoda</taxon>
        <taxon>Chelicerata</taxon>
        <taxon>Arachnida</taxon>
        <taxon>Araneae</taxon>
        <taxon>Araneomorphae</taxon>
        <taxon>Entelegynae</taxon>
        <taxon>Araneoidea</taxon>
        <taxon>Araneidae</taxon>
        <taxon>Argiope</taxon>
    </lineage>
</organism>
<keyword evidence="1" id="KW-0812">Transmembrane</keyword>